<proteinExistence type="predicted"/>
<dbReference type="InterPro" id="IPR017871">
    <property type="entry name" value="ABC_transporter-like_CS"/>
</dbReference>
<sequence>MTLPTDNSIIKVEGLTMAYDNFVVQRDLTFDIKPQDIFIIMGGSGCGKSTLLKHFVGLKEPAAGRVLFRGDEATSQQGSEFIDFWQTQDSKRQALMQRCGVLYQSGALWSSMTLAENIELPLGEFTDLSPSDTRHLASLKLALVGLSGFEDYYPSEISGGMRKRAGLARALALEPELLFLDEPSAGLDPISARMLDDLILQLRDNLGCTFVVVTHELASIFAIGNNSVFLDAESKTMLTTGNPNELVESCDNDTVRNFLTRGEGG</sequence>
<keyword evidence="6" id="KW-1185">Reference proteome</keyword>
<reference evidence="5 6" key="1">
    <citation type="journal article" date="2019" name="Int. J. Syst. Evol. Microbiol.">
        <title>The Global Catalogue of Microorganisms (GCM) 10K type strain sequencing project: providing services to taxonomists for standard genome sequencing and annotation.</title>
        <authorList>
            <consortium name="The Broad Institute Genomics Platform"/>
            <consortium name="The Broad Institute Genome Sequencing Center for Infectious Disease"/>
            <person name="Wu L."/>
            <person name="Ma J."/>
        </authorList>
    </citation>
    <scope>NUCLEOTIDE SEQUENCE [LARGE SCALE GENOMIC DNA]</scope>
    <source>
        <strain evidence="5 6">JCM 16211</strain>
    </source>
</reference>
<dbReference type="Proteomes" id="UP001501221">
    <property type="component" value="Unassembled WGS sequence"/>
</dbReference>
<dbReference type="SUPFAM" id="SSF52540">
    <property type="entry name" value="P-loop containing nucleoside triphosphate hydrolases"/>
    <property type="match status" value="1"/>
</dbReference>
<keyword evidence="3 5" id="KW-0067">ATP-binding</keyword>
<dbReference type="EMBL" id="BAAAFM010000001">
    <property type="protein sequence ID" value="GAA0201751.1"/>
    <property type="molecule type" value="Genomic_DNA"/>
</dbReference>
<dbReference type="PANTHER" id="PTHR43023">
    <property type="entry name" value="PROTEIN TRIGALACTOSYLDIACYLGLYCEROL 3, CHLOROPLASTIC"/>
    <property type="match status" value="1"/>
</dbReference>
<comment type="caution">
    <text evidence="5">The sequence shown here is derived from an EMBL/GenBank/DDBJ whole genome shotgun (WGS) entry which is preliminary data.</text>
</comment>
<dbReference type="SMART" id="SM00382">
    <property type="entry name" value="AAA"/>
    <property type="match status" value="1"/>
</dbReference>
<dbReference type="InterPro" id="IPR003593">
    <property type="entry name" value="AAA+_ATPase"/>
</dbReference>
<accession>A0ABN0SV48</accession>
<gene>
    <name evidence="5" type="ORF">GCM10009123_06310</name>
</gene>
<dbReference type="Pfam" id="PF00005">
    <property type="entry name" value="ABC_tran"/>
    <property type="match status" value="1"/>
</dbReference>
<evidence type="ECO:0000256" key="1">
    <source>
        <dbReference type="ARBA" id="ARBA00022448"/>
    </source>
</evidence>
<dbReference type="RefSeq" id="WP_343986386.1">
    <property type="nucleotide sequence ID" value="NZ_BAAAFM010000001.1"/>
</dbReference>
<dbReference type="PROSITE" id="PS00211">
    <property type="entry name" value="ABC_TRANSPORTER_1"/>
    <property type="match status" value="1"/>
</dbReference>
<keyword evidence="1" id="KW-0813">Transport</keyword>
<evidence type="ECO:0000313" key="6">
    <source>
        <dbReference type="Proteomes" id="UP001501221"/>
    </source>
</evidence>
<evidence type="ECO:0000256" key="3">
    <source>
        <dbReference type="ARBA" id="ARBA00022840"/>
    </source>
</evidence>
<evidence type="ECO:0000313" key="5">
    <source>
        <dbReference type="EMBL" id="GAA0201751.1"/>
    </source>
</evidence>
<dbReference type="InterPro" id="IPR003439">
    <property type="entry name" value="ABC_transporter-like_ATP-bd"/>
</dbReference>
<evidence type="ECO:0000256" key="2">
    <source>
        <dbReference type="ARBA" id="ARBA00022741"/>
    </source>
</evidence>
<protein>
    <submittedName>
        <fullName evidence="5">ATP-binding cassette domain-containing protein</fullName>
    </submittedName>
</protein>
<dbReference type="Gene3D" id="3.40.50.300">
    <property type="entry name" value="P-loop containing nucleotide triphosphate hydrolases"/>
    <property type="match status" value="1"/>
</dbReference>
<feature type="domain" description="ABC transporter" evidence="4">
    <location>
        <begin position="10"/>
        <end position="259"/>
    </location>
</feature>
<keyword evidence="2" id="KW-0547">Nucleotide-binding</keyword>
<dbReference type="PROSITE" id="PS50893">
    <property type="entry name" value="ABC_TRANSPORTER_2"/>
    <property type="match status" value="1"/>
</dbReference>
<dbReference type="GO" id="GO:0005524">
    <property type="term" value="F:ATP binding"/>
    <property type="evidence" value="ECO:0007669"/>
    <property type="project" value="UniProtKB-KW"/>
</dbReference>
<name>A0ABN0SV48_9GAMM</name>
<organism evidence="5 6">
    <name type="scientific">Kangiella japonica</name>
    <dbReference type="NCBI Taxonomy" id="647384"/>
    <lineage>
        <taxon>Bacteria</taxon>
        <taxon>Pseudomonadati</taxon>
        <taxon>Pseudomonadota</taxon>
        <taxon>Gammaproteobacteria</taxon>
        <taxon>Kangiellales</taxon>
        <taxon>Kangiellaceae</taxon>
        <taxon>Kangiella</taxon>
    </lineage>
</organism>
<dbReference type="PANTHER" id="PTHR43023:SF3">
    <property type="entry name" value="PROTEIN TRIGALACTOSYLDIACYLGLYCEROL 3, CHLOROPLASTIC"/>
    <property type="match status" value="1"/>
</dbReference>
<evidence type="ECO:0000259" key="4">
    <source>
        <dbReference type="PROSITE" id="PS50893"/>
    </source>
</evidence>
<dbReference type="InterPro" id="IPR027417">
    <property type="entry name" value="P-loop_NTPase"/>
</dbReference>